<proteinExistence type="predicted"/>
<dbReference type="OrthoDB" id="4822551at2"/>
<protein>
    <submittedName>
        <fullName evidence="3">VanZ like protein</fullName>
    </submittedName>
</protein>
<evidence type="ECO:0000256" key="1">
    <source>
        <dbReference type="SAM" id="Phobius"/>
    </source>
</evidence>
<feature type="transmembrane region" description="Helical" evidence="1">
    <location>
        <begin position="117"/>
        <end position="138"/>
    </location>
</feature>
<name>A0A4R6T683_9BACT</name>
<dbReference type="InterPro" id="IPR053150">
    <property type="entry name" value="Teicoplanin_resist-assoc"/>
</dbReference>
<dbReference type="AlphaFoldDB" id="A0A4R6T683"/>
<feature type="transmembrane region" description="Helical" evidence="1">
    <location>
        <begin position="63"/>
        <end position="81"/>
    </location>
</feature>
<feature type="transmembrane region" description="Helical" evidence="1">
    <location>
        <begin position="12"/>
        <end position="33"/>
    </location>
</feature>
<organism evidence="3 4">
    <name type="scientific">Algoriphagus boseongensis</name>
    <dbReference type="NCBI Taxonomy" id="1442587"/>
    <lineage>
        <taxon>Bacteria</taxon>
        <taxon>Pseudomonadati</taxon>
        <taxon>Bacteroidota</taxon>
        <taxon>Cytophagia</taxon>
        <taxon>Cytophagales</taxon>
        <taxon>Cyclobacteriaceae</taxon>
        <taxon>Algoriphagus</taxon>
    </lineage>
</organism>
<dbReference type="Proteomes" id="UP000294535">
    <property type="component" value="Unassembled WGS sequence"/>
</dbReference>
<keyword evidence="1" id="KW-0812">Transmembrane</keyword>
<reference evidence="3 4" key="1">
    <citation type="submission" date="2019-03" db="EMBL/GenBank/DDBJ databases">
        <title>Genomic Encyclopedia of Type Strains, Phase III (KMG-III): the genomes of soil and plant-associated and newly described type strains.</title>
        <authorList>
            <person name="Whitman W."/>
        </authorList>
    </citation>
    <scope>NUCLEOTIDE SEQUENCE [LARGE SCALE GENOMIC DNA]</scope>
    <source>
        <strain evidence="3 4">CECT 8446</strain>
    </source>
</reference>
<evidence type="ECO:0000313" key="3">
    <source>
        <dbReference type="EMBL" id="TDQ16428.1"/>
    </source>
</evidence>
<gene>
    <name evidence="3" type="ORF">DFQ04_2546</name>
</gene>
<keyword evidence="1" id="KW-1133">Transmembrane helix</keyword>
<dbReference type="Pfam" id="PF04892">
    <property type="entry name" value="VanZ"/>
    <property type="match status" value="1"/>
</dbReference>
<dbReference type="EMBL" id="SNYF01000007">
    <property type="protein sequence ID" value="TDQ16428.1"/>
    <property type="molecule type" value="Genomic_DNA"/>
</dbReference>
<feature type="transmembrane region" description="Helical" evidence="1">
    <location>
        <begin position="150"/>
        <end position="168"/>
    </location>
</feature>
<keyword evidence="1" id="KW-0472">Membrane</keyword>
<keyword evidence="4" id="KW-1185">Reference proteome</keyword>
<evidence type="ECO:0000313" key="4">
    <source>
        <dbReference type="Proteomes" id="UP000294535"/>
    </source>
</evidence>
<dbReference type="PANTHER" id="PTHR36834">
    <property type="entry name" value="MEMBRANE PROTEIN-RELATED"/>
    <property type="match status" value="1"/>
</dbReference>
<dbReference type="InterPro" id="IPR006976">
    <property type="entry name" value="VanZ-like"/>
</dbReference>
<dbReference type="PANTHER" id="PTHR36834:SF2">
    <property type="entry name" value="MEMBRANE PROTEIN"/>
    <property type="match status" value="1"/>
</dbReference>
<accession>A0A4R6T683</accession>
<comment type="caution">
    <text evidence="3">The sequence shown here is derived from an EMBL/GenBank/DDBJ whole genome shotgun (WGS) entry which is preliminary data.</text>
</comment>
<feature type="domain" description="VanZ-like" evidence="2">
    <location>
        <begin position="17"/>
        <end position="134"/>
    </location>
</feature>
<evidence type="ECO:0000259" key="2">
    <source>
        <dbReference type="Pfam" id="PF04892"/>
    </source>
</evidence>
<feature type="transmembrane region" description="Helical" evidence="1">
    <location>
        <begin position="90"/>
        <end position="111"/>
    </location>
</feature>
<sequence>MSFNQDSSNQFTRILALIYLAVLAWIILLKFGVEFSYRDARSITWIPFPELFTFDGKIDLSQIILNILIFLPFGIYLQVLYPKKPFLKKLLYCFLLSFFLEASQYIFKIGALDTTDLITNTAGGFLGLGLVKILQIWTGNPLRVQKTIDVLASLGTILIVTLLVLLKLDMLPIRYQ</sequence>
<dbReference type="RefSeq" id="WP_133556359.1">
    <property type="nucleotide sequence ID" value="NZ_SNYF01000007.1"/>
</dbReference>